<dbReference type="AlphaFoldDB" id="F0V741"/>
<evidence type="ECO:0000256" key="1">
    <source>
        <dbReference type="SAM" id="MobiDB-lite"/>
    </source>
</evidence>
<proteinExistence type="predicted"/>
<reference evidence="2" key="2">
    <citation type="submission" date="2011-03" db="EMBL/GenBank/DDBJ databases">
        <title>Comparative genomics and transcriptomics of Neospora caninum and Toxoplasma gondii.</title>
        <authorList>
            <person name="Reid A.J."/>
            <person name="Sohal A."/>
            <person name="Harris D."/>
            <person name="Quail M."/>
            <person name="Sanders M."/>
            <person name="Berriman M."/>
            <person name="Wastling J.M."/>
            <person name="Pain A."/>
        </authorList>
    </citation>
    <scope>NUCLEOTIDE SEQUENCE</scope>
    <source>
        <strain evidence="2">Liverpool</strain>
    </source>
</reference>
<accession>F0V741</accession>
<dbReference type="EMBL" id="LN714474">
    <property type="protein sequence ID" value="CEL64111.1"/>
    <property type="molecule type" value="Genomic_DNA"/>
</dbReference>
<gene>
    <name evidence="3" type="ORF">BN1204_000300</name>
    <name evidence="2" type="ORF">NCLIV_000300</name>
</gene>
<dbReference type="GeneID" id="13445742"/>
<dbReference type="RefSeq" id="XP_003879567.1">
    <property type="nucleotide sequence ID" value="XM_003879518.1"/>
</dbReference>
<evidence type="ECO:0000313" key="4">
    <source>
        <dbReference type="Proteomes" id="UP000007494"/>
    </source>
</evidence>
<dbReference type="eggNOG" id="ENOG502R09C">
    <property type="taxonomic scope" value="Eukaryota"/>
</dbReference>
<reference evidence="2" key="1">
    <citation type="submission" date="2011-02" db="EMBL/GenBank/DDBJ databases">
        <authorList>
            <person name="Aslett M."/>
        </authorList>
    </citation>
    <scope>NUCLEOTIDE SEQUENCE</scope>
    <source>
        <strain evidence="2">Liverpool</strain>
    </source>
</reference>
<reference evidence="3" key="4">
    <citation type="journal article" date="2015" name="PLoS ONE">
        <title>Comprehensive Evaluation of Toxoplasma gondii VEG and Neospora caninum LIV Genomes with Tachyzoite Stage Transcriptome and Proteome Defines Novel Transcript Features.</title>
        <authorList>
            <person name="Ramaprasad A."/>
            <person name="Mourier T."/>
            <person name="Naeem R."/>
            <person name="Malas T.B."/>
            <person name="Moussa E."/>
            <person name="Panigrahi A."/>
            <person name="Vermont S.J."/>
            <person name="Otto T.D."/>
            <person name="Wastling J."/>
            <person name="Pain A."/>
        </authorList>
    </citation>
    <scope>NUCLEOTIDE SEQUENCE</scope>
    <source>
        <strain evidence="3">Liverpool</strain>
    </source>
</reference>
<dbReference type="InParanoid" id="F0V741"/>
<sequence>MQSTAQDSLRSLPAEAVAGVSGKGGASIPGGQSETRMVFVGNKDIYRVPSNAMIPEMSCPAYMEYDAAGNPILIPVKPEDLEKAKAAAGGMQMQPEITGTTDVGAEEDGNVEDFAAAERKGSHPTGTQQSESVPAAEESLEEAEVDLAPRVLEEREQVLDEHIVSFYSMPSHSTIAISLSEDASYPQPLASFLPASPFITSDGKVAVDVYAVKADMTEPKELESLPKYTSMQQGLERRNTLLRSLHEPTAIELF</sequence>
<organism evidence="2 4">
    <name type="scientific">Neospora caninum (strain Liverpool)</name>
    <dbReference type="NCBI Taxonomy" id="572307"/>
    <lineage>
        <taxon>Eukaryota</taxon>
        <taxon>Sar</taxon>
        <taxon>Alveolata</taxon>
        <taxon>Apicomplexa</taxon>
        <taxon>Conoidasida</taxon>
        <taxon>Coccidia</taxon>
        <taxon>Eucoccidiorida</taxon>
        <taxon>Eimeriorina</taxon>
        <taxon>Sarcocystidae</taxon>
        <taxon>Neospora</taxon>
    </lineage>
</organism>
<evidence type="ECO:0000313" key="3">
    <source>
        <dbReference type="EMBL" id="CEL64111.1"/>
    </source>
</evidence>
<protein>
    <submittedName>
        <fullName evidence="2">Uncharacterized protein</fullName>
    </submittedName>
</protein>
<dbReference type="VEuPathDB" id="ToxoDB:NCLIV_000300"/>
<keyword evidence="4" id="KW-1185">Reference proteome</keyword>
<dbReference type="OMA" id="NAMIPEM"/>
<dbReference type="Proteomes" id="UP000007494">
    <property type="component" value="Chromosome Ia"/>
</dbReference>
<dbReference type="EMBL" id="FR823380">
    <property type="protein sequence ID" value="CBZ49532.1"/>
    <property type="molecule type" value="Genomic_DNA"/>
</dbReference>
<feature type="region of interest" description="Disordered" evidence="1">
    <location>
        <begin position="1"/>
        <end position="32"/>
    </location>
</feature>
<name>F0V741_NEOCL</name>
<reference evidence="4" key="3">
    <citation type="journal article" date="2012" name="PLoS Pathog.">
        <title>Comparative genomics of the apicomplexan parasites Toxoplasma gondii and Neospora caninum: Coccidia differing in host range and transmission strategy.</title>
        <authorList>
            <person name="Reid A.J."/>
            <person name="Vermont S.J."/>
            <person name="Cotton J.A."/>
            <person name="Harris D."/>
            <person name="Hill-Cawthorne G.A."/>
            <person name="Konen-Waisman S."/>
            <person name="Latham S.M."/>
            <person name="Mourier T."/>
            <person name="Norton R."/>
            <person name="Quail M.A."/>
            <person name="Sanders M."/>
            <person name="Shanmugam D."/>
            <person name="Sohal A."/>
            <person name="Wasmuth J.D."/>
            <person name="Brunk B."/>
            <person name="Grigg M.E."/>
            <person name="Howard J.C."/>
            <person name="Parkinson J."/>
            <person name="Roos D.S."/>
            <person name="Trees A.J."/>
            <person name="Berriman M."/>
            <person name="Pain A."/>
            <person name="Wastling J.M."/>
        </authorList>
    </citation>
    <scope>NUCLEOTIDE SEQUENCE [LARGE SCALE GENOMIC DNA]</scope>
    <source>
        <strain evidence="4">Liverpool</strain>
    </source>
</reference>
<feature type="region of interest" description="Disordered" evidence="1">
    <location>
        <begin position="117"/>
        <end position="142"/>
    </location>
</feature>
<evidence type="ECO:0000313" key="2">
    <source>
        <dbReference type="EMBL" id="CBZ49532.1"/>
    </source>
</evidence>
<dbReference type="OrthoDB" id="329954at2759"/>